<dbReference type="InterPro" id="IPR050566">
    <property type="entry name" value="Deoxyribonucleoside_kinase"/>
</dbReference>
<dbReference type="Pfam" id="PF01712">
    <property type="entry name" value="dNK"/>
    <property type="match status" value="1"/>
</dbReference>
<proteinExistence type="predicted"/>
<dbReference type="PIRSF" id="PIRSF000705">
    <property type="entry name" value="DNK"/>
    <property type="match status" value="1"/>
</dbReference>
<evidence type="ECO:0000313" key="3">
    <source>
        <dbReference type="EMBL" id="HGQ55557.1"/>
    </source>
</evidence>
<organism evidence="3">
    <name type="scientific">candidate division WOR-3 bacterium</name>
    <dbReference type="NCBI Taxonomy" id="2052148"/>
    <lineage>
        <taxon>Bacteria</taxon>
        <taxon>Bacteria division WOR-3</taxon>
    </lineage>
</organism>
<dbReference type="InterPro" id="IPR027417">
    <property type="entry name" value="P-loop_NTPase"/>
</dbReference>
<dbReference type="SUPFAM" id="SSF52540">
    <property type="entry name" value="P-loop containing nucleoside triphosphate hydrolases"/>
    <property type="match status" value="1"/>
</dbReference>
<dbReference type="GO" id="GO:0019136">
    <property type="term" value="F:deoxynucleoside kinase activity"/>
    <property type="evidence" value="ECO:0007669"/>
    <property type="project" value="InterPro"/>
</dbReference>
<sequence length="211" mass="25518">MEKKELEYVAIEGIMGIGKTYLATKLANYWRAELILDNLENPFLKNFYENKRTYAFQTQLFFLLSRYQQQLSLNQLSLFAEKKIVSDYTLEKDKIYASVNLSESEYFIYEKIFQLLEKNLTLRPTKIVFLQTNLETIWERLRRSEREYEKKINWEYLLAIANAYNQFFFHYSRVPILIVNTESYNYWENPKAFRDLIIAIENLKEGRKFLV</sequence>
<dbReference type="InterPro" id="IPR031314">
    <property type="entry name" value="DNK_dom"/>
</dbReference>
<gene>
    <name evidence="3" type="ORF">ENU28_03715</name>
</gene>
<accession>A0A7V4CIE5</accession>
<dbReference type="PANTHER" id="PTHR10513:SF46">
    <property type="entry name" value="DEOXYGUANOSINE KINASE"/>
    <property type="match status" value="1"/>
</dbReference>
<dbReference type="GO" id="GO:0005524">
    <property type="term" value="F:ATP binding"/>
    <property type="evidence" value="ECO:0007669"/>
    <property type="project" value="InterPro"/>
</dbReference>
<dbReference type="AlphaFoldDB" id="A0A7V4CIE5"/>
<feature type="domain" description="Deoxynucleoside kinase" evidence="2">
    <location>
        <begin position="10"/>
        <end position="202"/>
    </location>
</feature>
<dbReference type="EMBL" id="DTBX01000132">
    <property type="protein sequence ID" value="HGQ55557.1"/>
    <property type="molecule type" value="Genomic_DNA"/>
</dbReference>
<evidence type="ECO:0000256" key="1">
    <source>
        <dbReference type="PIRSR" id="PIRSR000705-1"/>
    </source>
</evidence>
<name>A0A7V4CIE5_UNCW3</name>
<dbReference type="PANTHER" id="PTHR10513">
    <property type="entry name" value="DEOXYNUCLEOSIDE KINASE"/>
    <property type="match status" value="1"/>
</dbReference>
<protein>
    <submittedName>
        <fullName evidence="3">Deoxynucleoside kinase</fullName>
    </submittedName>
</protein>
<dbReference type="Gene3D" id="3.40.50.300">
    <property type="entry name" value="P-loop containing nucleotide triphosphate hydrolases"/>
    <property type="match status" value="1"/>
</dbReference>
<comment type="caution">
    <text evidence="3">The sequence shown here is derived from an EMBL/GenBank/DDBJ whole genome shotgun (WGS) entry which is preliminary data.</text>
</comment>
<keyword evidence="3" id="KW-0418">Kinase</keyword>
<dbReference type="GO" id="GO:0005737">
    <property type="term" value="C:cytoplasm"/>
    <property type="evidence" value="ECO:0007669"/>
    <property type="project" value="TreeGrafter"/>
</dbReference>
<reference evidence="3" key="1">
    <citation type="journal article" date="2020" name="mSystems">
        <title>Genome- and Community-Level Interaction Insights into Carbon Utilization and Element Cycling Functions of Hydrothermarchaeota in Hydrothermal Sediment.</title>
        <authorList>
            <person name="Zhou Z."/>
            <person name="Liu Y."/>
            <person name="Xu W."/>
            <person name="Pan J."/>
            <person name="Luo Z.H."/>
            <person name="Li M."/>
        </authorList>
    </citation>
    <scope>NUCLEOTIDE SEQUENCE [LARGE SCALE GENOMIC DNA]</scope>
    <source>
        <strain evidence="3">SpSt-655</strain>
    </source>
</reference>
<keyword evidence="3" id="KW-0808">Transferase</keyword>
<feature type="active site" description="Proton acceptor" evidence="1">
    <location>
        <position position="81"/>
    </location>
</feature>
<dbReference type="InterPro" id="IPR002624">
    <property type="entry name" value="DCK/DGK"/>
</dbReference>
<evidence type="ECO:0000259" key="2">
    <source>
        <dbReference type="Pfam" id="PF01712"/>
    </source>
</evidence>